<gene>
    <name evidence="1" type="ORF">GC250_06970</name>
</gene>
<protein>
    <submittedName>
        <fullName evidence="1">Uncharacterized protein</fullName>
    </submittedName>
</protein>
<sequence length="244" mass="27201">MIHWKSPRKLDHYVASLISDPASFAGISGHIQVLMVENNAGNFVTLDKATSSSNKFRILFTFGNPFSSLSTFTGKMERKILNNKVTYIASADDKSISFMTEFAFQNYELSLSISASFNSPQAIRYVGMNEGDLERHLLEGHFIPYFKLFAIPSPCGYLHLESKEGNLCDLISTIGELRRKEGKYLVYLESNDGKISGRVQVENGNLNATGNLCGKELNNKSFLDAIINNCRCGSLDVYIKLEVI</sequence>
<dbReference type="Proteomes" id="UP000470772">
    <property type="component" value="Unassembled WGS sequence"/>
</dbReference>
<evidence type="ECO:0000313" key="2">
    <source>
        <dbReference type="Proteomes" id="UP000470772"/>
    </source>
</evidence>
<proteinExistence type="predicted"/>
<dbReference type="EMBL" id="WGGD01000005">
    <property type="protein sequence ID" value="MUN29176.1"/>
    <property type="molecule type" value="Genomic_DNA"/>
</dbReference>
<organism evidence="1 2">
    <name type="scientific">Sulfuracidifex metallicus DSM 6482 = JCM 9184</name>
    <dbReference type="NCBI Taxonomy" id="523847"/>
    <lineage>
        <taxon>Archaea</taxon>
        <taxon>Thermoproteota</taxon>
        <taxon>Thermoprotei</taxon>
        <taxon>Sulfolobales</taxon>
        <taxon>Sulfolobaceae</taxon>
        <taxon>Sulfuracidifex</taxon>
    </lineage>
</organism>
<name>A0A6A9QJK1_SULME</name>
<accession>A0A6A9QJK1</accession>
<keyword evidence="2" id="KW-1185">Reference proteome</keyword>
<reference evidence="1 2" key="1">
    <citation type="submission" date="2019-10" db="EMBL/GenBank/DDBJ databases">
        <title>Sequencing and Assembly of Multiple Reported Metal-Biooxidizing Members of the Extremely Thermoacidophilic Archaeal Family Sulfolobaceae.</title>
        <authorList>
            <person name="Counts J.A."/>
            <person name="Kelly R.M."/>
        </authorList>
    </citation>
    <scope>NUCLEOTIDE SEQUENCE [LARGE SCALE GENOMIC DNA]</scope>
    <source>
        <strain evidence="1 2">DSM 6482</strain>
    </source>
</reference>
<dbReference type="AlphaFoldDB" id="A0A6A9QJK1"/>
<evidence type="ECO:0000313" key="1">
    <source>
        <dbReference type="EMBL" id="MUN29176.1"/>
    </source>
</evidence>
<comment type="caution">
    <text evidence="1">The sequence shown here is derived from an EMBL/GenBank/DDBJ whole genome shotgun (WGS) entry which is preliminary data.</text>
</comment>